<feature type="compositionally biased region" description="Basic residues" evidence="1">
    <location>
        <begin position="146"/>
        <end position="156"/>
    </location>
</feature>
<proteinExistence type="predicted"/>
<dbReference type="Proteomes" id="UP001345963">
    <property type="component" value="Unassembled WGS sequence"/>
</dbReference>
<keyword evidence="3" id="KW-1185">Reference proteome</keyword>
<feature type="region of interest" description="Disordered" evidence="1">
    <location>
        <begin position="65"/>
        <end position="85"/>
    </location>
</feature>
<accession>A0ABU7BGJ1</accession>
<evidence type="ECO:0000256" key="1">
    <source>
        <dbReference type="SAM" id="MobiDB-lite"/>
    </source>
</evidence>
<dbReference type="EMBL" id="JAHUTI010052048">
    <property type="protein sequence ID" value="MED6249413.1"/>
    <property type="molecule type" value="Genomic_DNA"/>
</dbReference>
<evidence type="ECO:0000313" key="3">
    <source>
        <dbReference type="Proteomes" id="UP001345963"/>
    </source>
</evidence>
<sequence length="156" mass="17768">MSPGVWTLQSHKHLQLDLQQAQNKQKLFLTRAWSRPIRVLSHLSFGHHKKSVEKKQIQHLTFYIHENSSQGGNAPKSPKPPDITLRTERKPTFTMMTATSQAMTGTQNVHQLLFQTRRNLLISRMKLFSYPGAVQSSPDAASQSLGKKKKPVHLIH</sequence>
<reference evidence="2 3" key="1">
    <citation type="submission" date="2021-07" db="EMBL/GenBank/DDBJ databases">
        <authorList>
            <person name="Palmer J.M."/>
        </authorList>
    </citation>
    <scope>NUCLEOTIDE SEQUENCE [LARGE SCALE GENOMIC DNA]</scope>
    <source>
        <strain evidence="2 3">AT_MEX2019</strain>
        <tissue evidence="2">Muscle</tissue>
    </source>
</reference>
<evidence type="ECO:0000313" key="2">
    <source>
        <dbReference type="EMBL" id="MED6249413.1"/>
    </source>
</evidence>
<organism evidence="2 3">
    <name type="scientific">Ataeniobius toweri</name>
    <dbReference type="NCBI Taxonomy" id="208326"/>
    <lineage>
        <taxon>Eukaryota</taxon>
        <taxon>Metazoa</taxon>
        <taxon>Chordata</taxon>
        <taxon>Craniata</taxon>
        <taxon>Vertebrata</taxon>
        <taxon>Euteleostomi</taxon>
        <taxon>Actinopterygii</taxon>
        <taxon>Neopterygii</taxon>
        <taxon>Teleostei</taxon>
        <taxon>Neoteleostei</taxon>
        <taxon>Acanthomorphata</taxon>
        <taxon>Ovalentaria</taxon>
        <taxon>Atherinomorphae</taxon>
        <taxon>Cyprinodontiformes</taxon>
        <taxon>Goodeidae</taxon>
        <taxon>Ataeniobius</taxon>
    </lineage>
</organism>
<name>A0ABU7BGJ1_9TELE</name>
<feature type="compositionally biased region" description="Polar residues" evidence="1">
    <location>
        <begin position="134"/>
        <end position="145"/>
    </location>
</feature>
<comment type="caution">
    <text evidence="2">The sequence shown here is derived from an EMBL/GenBank/DDBJ whole genome shotgun (WGS) entry which is preliminary data.</text>
</comment>
<protein>
    <submittedName>
        <fullName evidence="2">Uncharacterized protein</fullName>
    </submittedName>
</protein>
<gene>
    <name evidence="2" type="ORF">ATANTOWER_013714</name>
</gene>
<feature type="region of interest" description="Disordered" evidence="1">
    <location>
        <begin position="133"/>
        <end position="156"/>
    </location>
</feature>